<accession>A0AAV2CFY1</accession>
<evidence type="ECO:0000313" key="2">
    <source>
        <dbReference type="Proteomes" id="UP001497516"/>
    </source>
</evidence>
<dbReference type="EMBL" id="OZ034813">
    <property type="protein sequence ID" value="CAL1355278.1"/>
    <property type="molecule type" value="Genomic_DNA"/>
</dbReference>
<name>A0AAV2CFY1_9ROSI</name>
<evidence type="ECO:0000313" key="1">
    <source>
        <dbReference type="EMBL" id="CAL1355278.1"/>
    </source>
</evidence>
<proteinExistence type="predicted"/>
<organism evidence="1 2">
    <name type="scientific">Linum trigynum</name>
    <dbReference type="NCBI Taxonomy" id="586398"/>
    <lineage>
        <taxon>Eukaryota</taxon>
        <taxon>Viridiplantae</taxon>
        <taxon>Streptophyta</taxon>
        <taxon>Embryophyta</taxon>
        <taxon>Tracheophyta</taxon>
        <taxon>Spermatophyta</taxon>
        <taxon>Magnoliopsida</taxon>
        <taxon>eudicotyledons</taxon>
        <taxon>Gunneridae</taxon>
        <taxon>Pentapetalae</taxon>
        <taxon>rosids</taxon>
        <taxon>fabids</taxon>
        <taxon>Malpighiales</taxon>
        <taxon>Linaceae</taxon>
        <taxon>Linum</taxon>
    </lineage>
</organism>
<reference evidence="1 2" key="1">
    <citation type="submission" date="2024-04" db="EMBL/GenBank/DDBJ databases">
        <authorList>
            <person name="Fracassetti M."/>
        </authorList>
    </citation>
    <scope>NUCLEOTIDE SEQUENCE [LARGE SCALE GENOMIC DNA]</scope>
</reference>
<sequence>MDLFSTFSSLFRSSPSPLPPPVLPLPAAIDNKTGLFSSAAVDISPLGNPASSDEIYISTAAFAANDVADQIVGVKVRPSLAPIAAAVGVDVDTLNRRNLLSQTYKLQRTIGILRSPATRRQ</sequence>
<dbReference type="AlphaFoldDB" id="A0AAV2CFY1"/>
<keyword evidence="2" id="KW-1185">Reference proteome</keyword>
<dbReference type="Proteomes" id="UP001497516">
    <property type="component" value="Chromosome 1"/>
</dbReference>
<protein>
    <submittedName>
        <fullName evidence="1">Uncharacterized protein</fullName>
    </submittedName>
</protein>
<gene>
    <name evidence="1" type="ORF">LTRI10_LOCUS3048</name>
</gene>